<dbReference type="AlphaFoldDB" id="A0A939IY73"/>
<feature type="domain" description="SSD" evidence="8">
    <location>
        <begin position="261"/>
        <end position="356"/>
    </location>
</feature>
<feature type="transmembrane region" description="Helical" evidence="7">
    <location>
        <begin position="640"/>
        <end position="665"/>
    </location>
</feature>
<organism evidence="9 10">
    <name type="scientific">Corynebacterium mendelii</name>
    <dbReference type="NCBI Taxonomy" id="2765362"/>
    <lineage>
        <taxon>Bacteria</taxon>
        <taxon>Bacillati</taxon>
        <taxon>Actinomycetota</taxon>
        <taxon>Actinomycetes</taxon>
        <taxon>Mycobacteriales</taxon>
        <taxon>Corynebacteriaceae</taxon>
        <taxon>Corynebacterium</taxon>
    </lineage>
</organism>
<dbReference type="InterPro" id="IPR050545">
    <property type="entry name" value="Mycobact_MmpL"/>
</dbReference>
<feature type="transmembrane region" description="Helical" evidence="7">
    <location>
        <begin position="337"/>
        <end position="362"/>
    </location>
</feature>
<evidence type="ECO:0000256" key="1">
    <source>
        <dbReference type="ARBA" id="ARBA00004651"/>
    </source>
</evidence>
<reference evidence="9" key="1">
    <citation type="submission" date="2021-03" db="EMBL/GenBank/DDBJ databases">
        <authorList>
            <person name="Sun Q."/>
        </authorList>
    </citation>
    <scope>NUCLEOTIDE SEQUENCE</scope>
    <source>
        <strain evidence="9">CCM 8862</strain>
    </source>
</reference>
<sequence>MNSDTPARDACAPGHAHHGFTDRESGPLDLVALKKSVAWAVIVVFFGAAIALMTLLDGGTSSGAPQTVPTQSESHRVSDLLPEFSDGDGLPATIVFEDSSGLTPRELGMLNGRLQDILENTYGTQQAFIRQSSPVIPLDDTVARAEVSLPAELSGMDVTEVVEGLRDALGNELPESVTASVTGPAGFAADTANAFKGADFRLLGITAAVVAVLLIVTYRSPVLWLVPLIGIGLADRAAGVFTGWLSAETGWFASDGSTSGITSVLVFGAGTNYALLLVSRYREELRKETNHHRALARAVRASLPAIVASNLTVVLALLTLLAASVPAYRSLGLSSAIGLLFALAFALLLLPAMLSVTGRVLFWPKIPRPTQGVDRDQVGGMFYRIARAVGRKPAAVTVIMVFLLGVLGCGLATTDYGLSSTEQFRTRSEAVEGQKLVASHSAGSSSGPLHIIAPSQHTQALIKEVESLGLSPFGPPVTNSDNTLVLINVQPPGAPGSPQQLEAVTDIRSSLHQAVPDSLVGGLPASTVDSKNGTLRDMKVVIPLIFLVVFLVLIVVLRALVAPVLLLLAAALSAVAAMGVGAAVSSLVFQFPGLAYEAPLYSVLFLIALGIDYTVFLVLRAREEADDHGTRDGMIRAVGLTGGVITSAGIVLAAVFVVLGVLPLITLTQVGIIVSIGILVDTFLVRTIVVPALFELVGSAMWAPGRKPVADLNH</sequence>
<keyword evidence="5 7" id="KW-1133">Transmembrane helix</keyword>
<feature type="transmembrane region" description="Helical" evidence="7">
    <location>
        <begin position="200"/>
        <end position="218"/>
    </location>
</feature>
<dbReference type="PROSITE" id="PS50156">
    <property type="entry name" value="SSD"/>
    <property type="match status" value="1"/>
</dbReference>
<keyword evidence="4 7" id="KW-0812">Transmembrane</keyword>
<evidence type="ECO:0000256" key="4">
    <source>
        <dbReference type="ARBA" id="ARBA00022692"/>
    </source>
</evidence>
<feature type="transmembrane region" description="Helical" evidence="7">
    <location>
        <begin position="37"/>
        <end position="56"/>
    </location>
</feature>
<dbReference type="InterPro" id="IPR004869">
    <property type="entry name" value="MMPL_dom"/>
</dbReference>
<dbReference type="RefSeq" id="WP_207278870.1">
    <property type="nucleotide sequence ID" value="NZ_JBHUKW010000005.1"/>
</dbReference>
<evidence type="ECO:0000256" key="7">
    <source>
        <dbReference type="SAM" id="Phobius"/>
    </source>
</evidence>
<feature type="transmembrane region" description="Helical" evidence="7">
    <location>
        <begin position="564"/>
        <end position="588"/>
    </location>
</feature>
<protein>
    <submittedName>
        <fullName evidence="9">MMPL family transporter</fullName>
    </submittedName>
</protein>
<keyword evidence="10" id="KW-1185">Reference proteome</keyword>
<feature type="transmembrane region" description="Helical" evidence="7">
    <location>
        <begin position="302"/>
        <end position="325"/>
    </location>
</feature>
<evidence type="ECO:0000259" key="8">
    <source>
        <dbReference type="PROSITE" id="PS50156"/>
    </source>
</evidence>
<evidence type="ECO:0000256" key="6">
    <source>
        <dbReference type="ARBA" id="ARBA00023136"/>
    </source>
</evidence>
<feature type="transmembrane region" description="Helical" evidence="7">
    <location>
        <begin position="261"/>
        <end position="281"/>
    </location>
</feature>
<dbReference type="Pfam" id="PF03176">
    <property type="entry name" value="MMPL"/>
    <property type="match status" value="2"/>
</dbReference>
<evidence type="ECO:0000313" key="10">
    <source>
        <dbReference type="Proteomes" id="UP000664332"/>
    </source>
</evidence>
<evidence type="ECO:0000256" key="3">
    <source>
        <dbReference type="ARBA" id="ARBA00022475"/>
    </source>
</evidence>
<comment type="caution">
    <text evidence="9">The sequence shown here is derived from an EMBL/GenBank/DDBJ whole genome shotgun (WGS) entry which is preliminary data.</text>
</comment>
<dbReference type="Gene3D" id="1.20.1640.10">
    <property type="entry name" value="Multidrug efflux transporter AcrB transmembrane domain"/>
    <property type="match status" value="2"/>
</dbReference>
<dbReference type="PANTHER" id="PTHR33406">
    <property type="entry name" value="MEMBRANE PROTEIN MJ1562-RELATED"/>
    <property type="match status" value="1"/>
</dbReference>
<evidence type="ECO:0000313" key="9">
    <source>
        <dbReference type="EMBL" id="MBN9644377.1"/>
    </source>
</evidence>
<feature type="transmembrane region" description="Helical" evidence="7">
    <location>
        <begin position="540"/>
        <end position="557"/>
    </location>
</feature>
<feature type="transmembrane region" description="Helical" evidence="7">
    <location>
        <begin position="671"/>
        <end position="697"/>
    </location>
</feature>
<dbReference type="Proteomes" id="UP000664332">
    <property type="component" value="Unassembled WGS sequence"/>
</dbReference>
<keyword evidence="6 7" id="KW-0472">Membrane</keyword>
<dbReference type="EMBL" id="JAFLEQ010000012">
    <property type="protein sequence ID" value="MBN9644377.1"/>
    <property type="molecule type" value="Genomic_DNA"/>
</dbReference>
<dbReference type="InterPro" id="IPR000731">
    <property type="entry name" value="SSD"/>
</dbReference>
<dbReference type="SUPFAM" id="SSF82866">
    <property type="entry name" value="Multidrug efflux transporter AcrB transmembrane domain"/>
    <property type="match status" value="2"/>
</dbReference>
<gene>
    <name evidence="9" type="ORF">JZY06_07105</name>
</gene>
<dbReference type="GO" id="GO:0005886">
    <property type="term" value="C:plasma membrane"/>
    <property type="evidence" value="ECO:0007669"/>
    <property type="project" value="UniProtKB-SubCell"/>
</dbReference>
<evidence type="ECO:0000256" key="2">
    <source>
        <dbReference type="ARBA" id="ARBA00010157"/>
    </source>
</evidence>
<evidence type="ECO:0000256" key="5">
    <source>
        <dbReference type="ARBA" id="ARBA00022989"/>
    </source>
</evidence>
<name>A0A939IY73_9CORY</name>
<accession>A0A939IY73</accession>
<keyword evidence="3" id="KW-1003">Cell membrane</keyword>
<proteinExistence type="inferred from homology"/>
<feature type="transmembrane region" description="Helical" evidence="7">
    <location>
        <begin position="394"/>
        <end position="413"/>
    </location>
</feature>
<dbReference type="PANTHER" id="PTHR33406:SF6">
    <property type="entry name" value="MEMBRANE PROTEIN YDGH-RELATED"/>
    <property type="match status" value="1"/>
</dbReference>
<comment type="subcellular location">
    <subcellularLocation>
        <location evidence="1">Cell membrane</location>
        <topology evidence="1">Multi-pass membrane protein</topology>
    </subcellularLocation>
</comment>
<feature type="transmembrane region" description="Helical" evidence="7">
    <location>
        <begin position="600"/>
        <end position="619"/>
    </location>
</feature>
<comment type="similarity">
    <text evidence="2">Belongs to the resistance-nodulation-cell division (RND) (TC 2.A.6) family. MmpL subfamily.</text>
</comment>